<proteinExistence type="predicted"/>
<gene>
    <name evidence="1" type="ORF">C8F04DRAFT_1186750</name>
</gene>
<dbReference type="AlphaFoldDB" id="A0AAD6SP41"/>
<dbReference type="Proteomes" id="UP001218188">
    <property type="component" value="Unassembled WGS sequence"/>
</dbReference>
<sequence length="206" mass="23548">MDFGSPFSCAFSVNFTLLRCFPLLPQHLGVPRNPTIQLPICSKEIWGTKLTRYIHQRILRPVLLKIIGERNHYPSPALSSPQHKCDTFPSFMFTRAPRISTPLRNIQFVDRCVTTRRRDDGMAARWGLGRDGAVTRPEQKSPEWWRRTATNARSIIWQNLASGSNLWPHLATSAGLWQGGYGQIPADPARRDFHWGRSTPEPEFDP</sequence>
<evidence type="ECO:0000313" key="1">
    <source>
        <dbReference type="EMBL" id="KAJ7030536.1"/>
    </source>
</evidence>
<evidence type="ECO:0000313" key="2">
    <source>
        <dbReference type="Proteomes" id="UP001218188"/>
    </source>
</evidence>
<name>A0AAD6SP41_9AGAR</name>
<comment type="caution">
    <text evidence="1">The sequence shown here is derived from an EMBL/GenBank/DDBJ whole genome shotgun (WGS) entry which is preliminary data.</text>
</comment>
<reference evidence="1" key="1">
    <citation type="submission" date="2023-03" db="EMBL/GenBank/DDBJ databases">
        <title>Massive genome expansion in bonnet fungi (Mycena s.s.) driven by repeated elements and novel gene families across ecological guilds.</title>
        <authorList>
            <consortium name="Lawrence Berkeley National Laboratory"/>
            <person name="Harder C.B."/>
            <person name="Miyauchi S."/>
            <person name="Viragh M."/>
            <person name="Kuo A."/>
            <person name="Thoen E."/>
            <person name="Andreopoulos B."/>
            <person name="Lu D."/>
            <person name="Skrede I."/>
            <person name="Drula E."/>
            <person name="Henrissat B."/>
            <person name="Morin E."/>
            <person name="Kohler A."/>
            <person name="Barry K."/>
            <person name="LaButti K."/>
            <person name="Morin E."/>
            <person name="Salamov A."/>
            <person name="Lipzen A."/>
            <person name="Mereny Z."/>
            <person name="Hegedus B."/>
            <person name="Baldrian P."/>
            <person name="Stursova M."/>
            <person name="Weitz H."/>
            <person name="Taylor A."/>
            <person name="Grigoriev I.V."/>
            <person name="Nagy L.G."/>
            <person name="Martin F."/>
            <person name="Kauserud H."/>
        </authorList>
    </citation>
    <scope>NUCLEOTIDE SEQUENCE</scope>
    <source>
        <strain evidence="1">CBHHK200</strain>
    </source>
</reference>
<organism evidence="1 2">
    <name type="scientific">Mycena alexandri</name>
    <dbReference type="NCBI Taxonomy" id="1745969"/>
    <lineage>
        <taxon>Eukaryota</taxon>
        <taxon>Fungi</taxon>
        <taxon>Dikarya</taxon>
        <taxon>Basidiomycota</taxon>
        <taxon>Agaricomycotina</taxon>
        <taxon>Agaricomycetes</taxon>
        <taxon>Agaricomycetidae</taxon>
        <taxon>Agaricales</taxon>
        <taxon>Marasmiineae</taxon>
        <taxon>Mycenaceae</taxon>
        <taxon>Mycena</taxon>
    </lineage>
</organism>
<protein>
    <submittedName>
        <fullName evidence="1">Uncharacterized protein</fullName>
    </submittedName>
</protein>
<keyword evidence="2" id="KW-1185">Reference proteome</keyword>
<dbReference type="EMBL" id="JARJCM010000090">
    <property type="protein sequence ID" value="KAJ7030536.1"/>
    <property type="molecule type" value="Genomic_DNA"/>
</dbReference>
<accession>A0AAD6SP41</accession>